<dbReference type="InterPro" id="IPR001173">
    <property type="entry name" value="Glyco_trans_2-like"/>
</dbReference>
<reference evidence="4 5" key="1">
    <citation type="journal article" date="2024" name="Science">
        <title>Giant polyketide synthase enzymes in the biosynthesis of giant marine polyether toxins.</title>
        <authorList>
            <person name="Fallon T.R."/>
            <person name="Shende V.V."/>
            <person name="Wierzbicki I.H."/>
            <person name="Pendleton A.L."/>
            <person name="Watervoot N.F."/>
            <person name="Auber R.P."/>
            <person name="Gonzalez D.J."/>
            <person name="Wisecaver J.H."/>
            <person name="Moore B.S."/>
        </authorList>
    </citation>
    <scope>NUCLEOTIDE SEQUENCE [LARGE SCALE GENOMIC DNA]</scope>
    <source>
        <strain evidence="4 5">12B1</strain>
    </source>
</reference>
<dbReference type="SUPFAM" id="SSF53448">
    <property type="entry name" value="Nucleotide-diphospho-sugar transferases"/>
    <property type="match status" value="1"/>
</dbReference>
<dbReference type="Gene3D" id="1.25.40.10">
    <property type="entry name" value="Tetratricopeptide repeat domain"/>
    <property type="match status" value="1"/>
</dbReference>
<dbReference type="InterPro" id="IPR011990">
    <property type="entry name" value="TPR-like_helical_dom_sf"/>
</dbReference>
<dbReference type="SUPFAM" id="SSF48452">
    <property type="entry name" value="TPR-like"/>
    <property type="match status" value="1"/>
</dbReference>
<feature type="domain" description="Glycosyltransferase 2-like" evidence="3">
    <location>
        <begin position="328"/>
        <end position="470"/>
    </location>
</feature>
<evidence type="ECO:0000256" key="2">
    <source>
        <dbReference type="SAM" id="MobiDB-lite"/>
    </source>
</evidence>
<comment type="caution">
    <text evidence="4">The sequence shown here is derived from an EMBL/GenBank/DDBJ whole genome shotgun (WGS) entry which is preliminary data.</text>
</comment>
<dbReference type="Pfam" id="PF00535">
    <property type="entry name" value="Glycos_transf_2"/>
    <property type="match status" value="1"/>
</dbReference>
<evidence type="ECO:0000256" key="1">
    <source>
        <dbReference type="ARBA" id="ARBA00022803"/>
    </source>
</evidence>
<dbReference type="PANTHER" id="PTHR46423">
    <property type="entry name" value="RNA POLYMERASE II-ASSOCIATED PROTEIN 3"/>
    <property type="match status" value="1"/>
</dbReference>
<keyword evidence="1" id="KW-0802">TPR repeat</keyword>
<feature type="compositionally biased region" description="Polar residues" evidence="2">
    <location>
        <begin position="688"/>
        <end position="704"/>
    </location>
</feature>
<sequence length="704" mass="76206">MWRGEGEAAASAAVGKEEEEEEEKEEEEEEMVVEEEDGDGVVLEQNEEEEEELLLEENEEDGVVLEQNEEEAAEAAETEAEEAEAKAEEEEVAAVVLESNEAAGREAEGEAHSRGNRLYRSAAFSRAAEAYTAALGAPHLPNEVRAVLLSNRAACALRLSAWSSALRDSTAALSLAQSDPLTRSKARYRRAVALIALGEREGAAADVAQLPRGEPRVEALRRQLGDATVPPLPSPPSPLPSSSPPSPLPSSSPPSPLPSSFPPSPLPSSSPPSPLPSSSPPSPLPSSSPSLPPRPPSPASPPSPSRSWRVSCIAPTTPERHLFHESGLYRCFAAQTHADIELIVVDTGACPSPFFTSHHFSDARVTYLHQVEHQTIGEKRNLAIQHATGEIIAHFDDDDLYAPEYISTMVGLLRREDAQLVKLSAWLVHDLQTHATGRFDGEAPLHHAALEPLRERFLYTYGFSFVYRRSLFPTFSFLDTSWGEDQDILRRVRAAGKKLALHRDLRGICLHNQHGENCSRSFAQLAVGRGELEGSPLGPLLDALPLIGAALARRACDGDNGAYEANGKQLVVRSEVAGGLFIWSEQLAVHRGDADATVEAFTEWLWSGNGFSKERYAKLGLARPQPPGKWLEAKAAETQRTLADGTAHGLEALRAFEGRDKAHALGAITNPQAYRDPARKSAPAVSISKFSGSNFGNPTRKFSP</sequence>
<dbReference type="EMBL" id="JBGBPQ010000010">
    <property type="protein sequence ID" value="KAL1519233.1"/>
    <property type="molecule type" value="Genomic_DNA"/>
</dbReference>
<gene>
    <name evidence="4" type="ORF">AB1Y20_003492</name>
</gene>
<feature type="region of interest" description="Disordered" evidence="2">
    <location>
        <begin position="1"/>
        <end position="91"/>
    </location>
</feature>
<dbReference type="InterPro" id="IPR051966">
    <property type="entry name" value="RPAP3"/>
</dbReference>
<feature type="region of interest" description="Disordered" evidence="2">
    <location>
        <begin position="670"/>
        <end position="704"/>
    </location>
</feature>
<feature type="compositionally biased region" description="Acidic residues" evidence="2">
    <location>
        <begin position="17"/>
        <end position="91"/>
    </location>
</feature>
<feature type="region of interest" description="Disordered" evidence="2">
    <location>
        <begin position="226"/>
        <end position="310"/>
    </location>
</feature>
<dbReference type="GO" id="GO:0101031">
    <property type="term" value="C:protein folding chaperone complex"/>
    <property type="evidence" value="ECO:0007669"/>
    <property type="project" value="TreeGrafter"/>
</dbReference>
<proteinExistence type="predicted"/>
<dbReference type="PANTHER" id="PTHR46423:SF1">
    <property type="entry name" value="RNA POLYMERASE II-ASSOCIATED PROTEIN 3"/>
    <property type="match status" value="1"/>
</dbReference>
<protein>
    <recommendedName>
        <fullName evidence="3">Glycosyltransferase 2-like domain-containing protein</fullName>
    </recommendedName>
</protein>
<feature type="compositionally biased region" description="Pro residues" evidence="2">
    <location>
        <begin position="230"/>
        <end position="304"/>
    </location>
</feature>
<dbReference type="Proteomes" id="UP001515480">
    <property type="component" value="Unassembled WGS sequence"/>
</dbReference>
<evidence type="ECO:0000259" key="3">
    <source>
        <dbReference type="Pfam" id="PF00535"/>
    </source>
</evidence>
<dbReference type="CDD" id="cd00761">
    <property type="entry name" value="Glyco_tranf_GTA_type"/>
    <property type="match status" value="1"/>
</dbReference>
<dbReference type="InterPro" id="IPR029044">
    <property type="entry name" value="Nucleotide-diphossugar_trans"/>
</dbReference>
<evidence type="ECO:0000313" key="4">
    <source>
        <dbReference type="EMBL" id="KAL1519233.1"/>
    </source>
</evidence>
<dbReference type="PRINTS" id="PR01217">
    <property type="entry name" value="PRICHEXTENSN"/>
</dbReference>
<dbReference type="Gene3D" id="3.90.550.10">
    <property type="entry name" value="Spore Coat Polysaccharide Biosynthesis Protein SpsA, Chain A"/>
    <property type="match status" value="1"/>
</dbReference>
<evidence type="ECO:0000313" key="5">
    <source>
        <dbReference type="Proteomes" id="UP001515480"/>
    </source>
</evidence>
<dbReference type="AlphaFoldDB" id="A0AB34JE95"/>
<name>A0AB34JE95_PRYPA</name>
<organism evidence="4 5">
    <name type="scientific">Prymnesium parvum</name>
    <name type="common">Toxic golden alga</name>
    <dbReference type="NCBI Taxonomy" id="97485"/>
    <lineage>
        <taxon>Eukaryota</taxon>
        <taxon>Haptista</taxon>
        <taxon>Haptophyta</taxon>
        <taxon>Prymnesiophyceae</taxon>
        <taxon>Prymnesiales</taxon>
        <taxon>Prymnesiaceae</taxon>
        <taxon>Prymnesium</taxon>
    </lineage>
</organism>
<accession>A0AB34JE95</accession>
<keyword evidence="5" id="KW-1185">Reference proteome</keyword>